<dbReference type="EMBL" id="CP050485">
    <property type="protein sequence ID" value="QOG26555.1"/>
    <property type="molecule type" value="Genomic_DNA"/>
</dbReference>
<dbReference type="InterPro" id="IPR058592">
    <property type="entry name" value="Gtf3_C"/>
</dbReference>
<evidence type="ECO:0000259" key="3">
    <source>
        <dbReference type="Pfam" id="PF26337"/>
    </source>
</evidence>
<dbReference type="Gene3D" id="3.40.50.2000">
    <property type="entry name" value="Glycogen Phosphorylase B"/>
    <property type="match status" value="2"/>
</dbReference>
<reference evidence="5 7" key="2">
    <citation type="submission" date="2020-03" db="EMBL/GenBank/DDBJ databases">
        <title>Characterization of ganglioside-mimicking enterococci.</title>
        <authorList>
            <person name="Patry R.T."/>
            <person name="Nothaft H."/>
            <person name="Bridger R."/>
            <person name="Shajahan A."/>
            <person name="Huynh S."/>
            <person name="Sanchez S."/>
            <person name="Azadi P."/>
            <person name="Cooper K."/>
            <person name="Miller W.G."/>
            <person name="Parker C.T."/>
            <person name="Wells L."/>
            <person name="Szymanski C.M."/>
        </authorList>
    </citation>
    <scope>NUCLEOTIDE SEQUENCE [LARGE SCALE GENOMIC DNA]</scope>
    <source>
        <strain evidence="5 7">EGM181</strain>
    </source>
</reference>
<dbReference type="InterPro" id="IPR058591">
    <property type="entry name" value="Gtf3_N"/>
</dbReference>
<name>A0A366U453_ENTGA</name>
<dbReference type="AlphaFoldDB" id="A0A366U453"/>
<evidence type="ECO:0000313" key="7">
    <source>
        <dbReference type="Proteomes" id="UP000516696"/>
    </source>
</evidence>
<dbReference type="RefSeq" id="WP_003127573.1">
    <property type="nucleotide sequence ID" value="NZ_BTSN01000003.1"/>
</dbReference>
<protein>
    <submittedName>
        <fullName evidence="5">Sugar transferase</fullName>
    </submittedName>
</protein>
<dbReference type="Proteomes" id="UP000439965">
    <property type="component" value="Unassembled WGS sequence"/>
</dbReference>
<evidence type="ECO:0000256" key="1">
    <source>
        <dbReference type="ARBA" id="ARBA00022679"/>
    </source>
</evidence>
<evidence type="ECO:0000259" key="2">
    <source>
        <dbReference type="Pfam" id="PF26334"/>
    </source>
</evidence>
<dbReference type="Proteomes" id="UP000516696">
    <property type="component" value="Chromosome"/>
</dbReference>
<sequence length="338" mass="38649">MNRWVTTIIESNAADSVKKAKADVCDIAKGMDYQPLYIYRYIDENEDDYALTSRIDGITAGVANQDMVVYQYPSYNGAHFDRMFLQRMKQRGIYTILFIHDAEMLRGKVDFDEAALFNEATLLIVHSQAMQTALVERGVIRKMVQKPFFDYRHKEVSVSHERPEKRVVFAGNLAKTLFLQQWPNRTEILVYGEKNDRPFGANVHYCGVFEQEELIRKMEKNGFGLAWDDKLPAGGDYQQYTKYNAPHKISLYLSLGIPVIVWQQAAIAEMVQKLGLGIVIAGIEEIDHKLGELTDEEMLRMKNNVLSFSCLLRSGIFTRTALVDSEVKILLNKGANQE</sequence>
<keyword evidence="1 5" id="KW-0808">Transferase</keyword>
<evidence type="ECO:0000313" key="4">
    <source>
        <dbReference type="EMBL" id="MXS25085.1"/>
    </source>
</evidence>
<dbReference type="Pfam" id="PF26334">
    <property type="entry name" value="Gtf3_N"/>
    <property type="match status" value="1"/>
</dbReference>
<dbReference type="Pfam" id="PF26337">
    <property type="entry name" value="Gtf3_C"/>
    <property type="match status" value="1"/>
</dbReference>
<feature type="domain" description="Glucosyltransferase 3-like C-terminal" evidence="3">
    <location>
        <begin position="167"/>
        <end position="324"/>
    </location>
</feature>
<accession>A0A366U453</accession>
<proteinExistence type="predicted"/>
<organism evidence="4 6">
    <name type="scientific">Enterococcus gallinarum</name>
    <dbReference type="NCBI Taxonomy" id="1353"/>
    <lineage>
        <taxon>Bacteria</taxon>
        <taxon>Bacillati</taxon>
        <taxon>Bacillota</taxon>
        <taxon>Bacilli</taxon>
        <taxon>Lactobacillales</taxon>
        <taxon>Enterococcaceae</taxon>
        <taxon>Enterococcus</taxon>
    </lineage>
</organism>
<gene>
    <name evidence="5" type="ORF">EGM181_04405</name>
    <name evidence="4" type="ORF">GTI89_03200</name>
</gene>
<dbReference type="GO" id="GO:0016740">
    <property type="term" value="F:transferase activity"/>
    <property type="evidence" value="ECO:0007669"/>
    <property type="project" value="UniProtKB-KW"/>
</dbReference>
<feature type="domain" description="Glucosyltransferase 3-like N-terminal" evidence="2">
    <location>
        <begin position="3"/>
        <end position="146"/>
    </location>
</feature>
<evidence type="ECO:0000313" key="5">
    <source>
        <dbReference type="EMBL" id="QOG26555.1"/>
    </source>
</evidence>
<dbReference type="PIRSF" id="PIRSF007023">
    <property type="entry name" value="UDP-Galf_transf"/>
    <property type="match status" value="1"/>
</dbReference>
<dbReference type="EMBL" id="WVTI01000002">
    <property type="protein sequence ID" value="MXS25085.1"/>
    <property type="molecule type" value="Genomic_DNA"/>
</dbReference>
<reference evidence="4 6" key="1">
    <citation type="submission" date="2019-04" db="EMBL/GenBank/DDBJ databases">
        <title>Step-wise assembly of the neonatal virome modulated by breast feeding.</title>
        <authorList>
            <person name="Liang G."/>
            <person name="Bushman F."/>
        </authorList>
    </citation>
    <scope>NUCLEOTIDE SEQUENCE [LARGE SCALE GENOMIC DNA]</scope>
    <source>
        <strain evidence="4 6">E3404</strain>
    </source>
</reference>
<evidence type="ECO:0000313" key="6">
    <source>
        <dbReference type="Proteomes" id="UP000439965"/>
    </source>
</evidence>